<sequence>MALRYHEHDSPIARQNIQGISFAQRYMECVTRRKAYLLLVVRKNRTPLHLPDDLAAGLQPGRALPACTTEQSRALDTNGIHSGDAALNDVPCEIDIIGDVDLEVGKNSVAFTQKEVGCHWIHLFHTVAYLEGGGKICVEQLCVRR</sequence>
<keyword evidence="2" id="KW-1185">Reference proteome</keyword>
<reference evidence="1 2" key="1">
    <citation type="journal article" date="2015" name="Int. J. Syst. Evol. Microbiol.">
        <title>Description of Sphingopyxis fribergensis sp. nov. - a soil bacterium with the ability to degrade styrene and phenylacetic acid.</title>
        <authorList>
            <person name="Oelschlagel M."/>
            <person name="Ruckert C."/>
            <person name="Kalinowski J."/>
            <person name="Schmidt G."/>
            <person name="Schlomann M."/>
            <person name="Tischler D."/>
        </authorList>
    </citation>
    <scope>NUCLEOTIDE SEQUENCE [LARGE SCALE GENOMIC DNA]</scope>
    <source>
        <strain evidence="1 2">Kp5.2</strain>
    </source>
</reference>
<dbReference type="AlphaFoldDB" id="A0A0A7PGR2"/>
<protein>
    <submittedName>
        <fullName evidence="1">Uncharacterized protein</fullName>
    </submittedName>
</protein>
<name>A0A0A7PGR2_9SPHN</name>
<organism evidence="1 2">
    <name type="scientific">Sphingopyxis fribergensis</name>
    <dbReference type="NCBI Taxonomy" id="1515612"/>
    <lineage>
        <taxon>Bacteria</taxon>
        <taxon>Pseudomonadati</taxon>
        <taxon>Pseudomonadota</taxon>
        <taxon>Alphaproteobacteria</taxon>
        <taxon>Sphingomonadales</taxon>
        <taxon>Sphingomonadaceae</taxon>
        <taxon>Sphingopyxis</taxon>
    </lineage>
</organism>
<evidence type="ECO:0000313" key="2">
    <source>
        <dbReference type="Proteomes" id="UP000030907"/>
    </source>
</evidence>
<dbReference type="HOGENOM" id="CLU_1785647_0_0_5"/>
<proteinExistence type="predicted"/>
<dbReference type="KEGG" id="sphk:SKP52_00950"/>
<gene>
    <name evidence="1" type="ORF">SKP52_00950</name>
</gene>
<evidence type="ECO:0000313" key="1">
    <source>
        <dbReference type="EMBL" id="AJA07132.1"/>
    </source>
</evidence>
<accession>A0A0A7PGR2</accession>
<dbReference type="Proteomes" id="UP000030907">
    <property type="component" value="Chromosome"/>
</dbReference>
<dbReference type="EMBL" id="CP009122">
    <property type="protein sequence ID" value="AJA07132.1"/>
    <property type="molecule type" value="Genomic_DNA"/>
</dbReference>